<feature type="compositionally biased region" description="Basic and acidic residues" evidence="1">
    <location>
        <begin position="743"/>
        <end position="756"/>
    </location>
</feature>
<gene>
    <name evidence="4" type="ORF">SAMN05216223_11613</name>
    <name evidence="5" type="ORF">SAMN05216223_12313</name>
</gene>
<dbReference type="Pfam" id="PF13032">
    <property type="entry name" value="RNaseH_pPIWI_RE"/>
    <property type="match status" value="1"/>
</dbReference>
<evidence type="ECO:0008006" key="7">
    <source>
        <dbReference type="Google" id="ProtNLM"/>
    </source>
</evidence>
<feature type="region of interest" description="Disordered" evidence="1">
    <location>
        <begin position="866"/>
        <end position="892"/>
    </location>
</feature>
<name>A0A1H6E100_9ACTN</name>
<dbReference type="InterPro" id="IPR024996">
    <property type="entry name" value="RNaseH_pPIWI_RE"/>
</dbReference>
<feature type="domain" description="pPIWI-RE RNaseH" evidence="2">
    <location>
        <begin position="589"/>
        <end position="870"/>
    </location>
</feature>
<dbReference type="AlphaFoldDB" id="A0A1H6E100"/>
<evidence type="ECO:0000259" key="3">
    <source>
        <dbReference type="Pfam" id="PF13111"/>
    </source>
</evidence>
<dbReference type="EMBL" id="FNVU01000023">
    <property type="protein sequence ID" value="SEG91039.1"/>
    <property type="molecule type" value="Genomic_DNA"/>
</dbReference>
<dbReference type="Pfam" id="PF13111">
    <property type="entry name" value="pPIWI_RE_X"/>
    <property type="match status" value="1"/>
</dbReference>
<dbReference type="EMBL" id="FNVU01000016">
    <property type="protein sequence ID" value="SEG85232.1"/>
    <property type="molecule type" value="Genomic_DNA"/>
</dbReference>
<proteinExistence type="predicted"/>
<evidence type="ECO:0000313" key="4">
    <source>
        <dbReference type="EMBL" id="SEG85232.1"/>
    </source>
</evidence>
<organism evidence="5 6">
    <name type="scientific">Actinacidiphila yanglinensis</name>
    <dbReference type="NCBI Taxonomy" id="310779"/>
    <lineage>
        <taxon>Bacteria</taxon>
        <taxon>Bacillati</taxon>
        <taxon>Actinomycetota</taxon>
        <taxon>Actinomycetes</taxon>
        <taxon>Kitasatosporales</taxon>
        <taxon>Streptomycetaceae</taxon>
        <taxon>Actinacidiphila</taxon>
    </lineage>
</organism>
<evidence type="ECO:0000259" key="2">
    <source>
        <dbReference type="Pfam" id="PF13032"/>
    </source>
</evidence>
<evidence type="ECO:0000313" key="6">
    <source>
        <dbReference type="Proteomes" id="UP000236754"/>
    </source>
</evidence>
<evidence type="ECO:0000313" key="5">
    <source>
        <dbReference type="EMBL" id="SEG91039.1"/>
    </source>
</evidence>
<evidence type="ECO:0000256" key="1">
    <source>
        <dbReference type="SAM" id="MobiDB-lite"/>
    </source>
</evidence>
<sequence length="892" mass="98317">MLTTLAFLLDPQHLGTVVRYPLSPDFAAAWECLPRYRDSDTSKPVRPAYASLATALSAVTNQPVVLMPDILDRPDDEQPLPTVLVTTDPIPGRLLTRAVRSWERHVRGGEDANTLAPLLADSETHQEELARFICGADLGRPRAPQWFYRVAAWNFAAHVGRKDLHLPALRLPEALHGEGEQQRGGTRLKWLMDTSGSLLAWDHVLTHHAGQPRATGHAMHKIDFRVITLPGESRIAVHALPTFSRLATHWASTRTAFVARGKDTVLRLPVGHRRTEDGWEPYARGFTTQVVDACNLETITLGTNDTLAAGTGTVRALIPAPVEHPLGKGTGTRFNLYLANYIKRAAHKLKPTQVTYERTDFEVTRPAKGPITRDDLPQALAGTRAATVRLLALYDSEYTRERMITALTDYLDDPEQAPPWHDGRDFPLVGPVSVHFRRMPELVSTVPVHWDQHLAFLTSLPHADLTGVWIETRWNPKKRARRDRAEDYDPKRDLRRHFHHRGVVSQFIAHRNRPKPRPATAPAPDGTATAVPVCAHDAEPPIAEAGARAPGRPKVDYPAINGLRDLLLRLGAIDRRLADAVPFTDTALLIGLHLRQQRVSNRTIGSADRTQMVEVLTGLRTSADPDEPWRLGIYNRQNHSWVSLPNGEAAFGSGPIGVDGHARHADGAQLVREHIKAALRILPTGLPVIVFADAEACRTIWPALQHAQLGEGPYPGDDLAAQGRPVAVVTINASYGEVPTPVDRADGRRKDQERPAAPDTYLHRRTTATGVTSWYLAQASRTYNGFGQTSINGSNHTRFTLPNDLKDTVLGKDWHSFTATQITVPVPGPYDPEQLAALTAALCHQSLGWDARTRHPVPLHIAGCVDKNHSEHRGPSTGLTDTDTPSDDSDSP</sequence>
<dbReference type="OrthoDB" id="4561883at2"/>
<accession>A0A1H6E100</accession>
<feature type="region of interest" description="Disordered" evidence="1">
    <location>
        <begin position="739"/>
        <end position="763"/>
    </location>
</feature>
<feature type="domain" description="pPIWI-RE module N-terminal" evidence="3">
    <location>
        <begin position="6"/>
        <end position="389"/>
    </location>
</feature>
<dbReference type="Proteomes" id="UP000236754">
    <property type="component" value="Unassembled WGS sequence"/>
</dbReference>
<protein>
    <recommendedName>
        <fullName evidence="7">DUF3893 domain-containing protein</fullName>
    </recommendedName>
</protein>
<dbReference type="RefSeq" id="WP_103889004.1">
    <property type="nucleotide sequence ID" value="NZ_FNVU01000016.1"/>
</dbReference>
<reference evidence="5 6" key="1">
    <citation type="submission" date="2016-10" db="EMBL/GenBank/DDBJ databases">
        <authorList>
            <person name="de Groot N.N."/>
        </authorList>
    </citation>
    <scope>NUCLEOTIDE SEQUENCE [LARGE SCALE GENOMIC DNA]</scope>
    <source>
        <strain evidence="5 6">CGMCC 4.2023</strain>
    </source>
</reference>
<keyword evidence="6" id="KW-1185">Reference proteome</keyword>
<dbReference type="InterPro" id="IPR025085">
    <property type="entry name" value="pPIWI_RE_X"/>
</dbReference>